<gene>
    <name evidence="1" type="ORF">J1C47_17300</name>
</gene>
<sequence length="170" mass="17679">MRGLAAAIRNGSIKLSPDQDRPIPRPILIGAGALALTALVAIAGGRTTGVGVADTPQVETVVHRDLRLDERADGSVAVVDGESRAPLIEVGPGEGAFAVEALRNLSRDRVRKGVSADGAFVLALKSDGRLVVEDPETSQQVELRAFGEKQAMAFARLLPAPDAATRGGVR</sequence>
<reference evidence="1 2" key="1">
    <citation type="submission" date="2021-03" db="EMBL/GenBank/DDBJ databases">
        <title>Whole genome sequence of Jiella sp. MQZ13P-4.</title>
        <authorList>
            <person name="Tuo L."/>
        </authorList>
    </citation>
    <scope>NUCLEOTIDE SEQUENCE [LARGE SCALE GENOMIC DNA]</scope>
    <source>
        <strain evidence="1 2">MQZ13P-4</strain>
    </source>
</reference>
<evidence type="ECO:0008006" key="3">
    <source>
        <dbReference type="Google" id="ProtNLM"/>
    </source>
</evidence>
<accession>A0ABS3J6V8</accession>
<evidence type="ECO:0000313" key="2">
    <source>
        <dbReference type="Proteomes" id="UP000664288"/>
    </source>
</evidence>
<comment type="caution">
    <text evidence="1">The sequence shown here is derived from an EMBL/GenBank/DDBJ whole genome shotgun (WGS) entry which is preliminary data.</text>
</comment>
<dbReference type="NCBIfam" id="TIGR03054">
    <property type="entry name" value="photo_alph_chp1"/>
    <property type="match status" value="1"/>
</dbReference>
<protein>
    <recommendedName>
        <fullName evidence="3">Photosynthetic complex assembly protein</fullName>
    </recommendedName>
</protein>
<proteinExistence type="predicted"/>
<evidence type="ECO:0000313" key="1">
    <source>
        <dbReference type="EMBL" id="MBO0905403.1"/>
    </source>
</evidence>
<dbReference type="InterPro" id="IPR017495">
    <property type="entry name" value="PuhC"/>
</dbReference>
<dbReference type="RefSeq" id="WP_207352039.1">
    <property type="nucleotide sequence ID" value="NZ_JAFMPY010000021.1"/>
</dbReference>
<dbReference type="Proteomes" id="UP000664288">
    <property type="component" value="Unassembled WGS sequence"/>
</dbReference>
<organism evidence="1 2">
    <name type="scientific">Jiella sonneratiae</name>
    <dbReference type="NCBI Taxonomy" id="2816856"/>
    <lineage>
        <taxon>Bacteria</taxon>
        <taxon>Pseudomonadati</taxon>
        <taxon>Pseudomonadota</taxon>
        <taxon>Alphaproteobacteria</taxon>
        <taxon>Hyphomicrobiales</taxon>
        <taxon>Aurantimonadaceae</taxon>
        <taxon>Jiella</taxon>
    </lineage>
</organism>
<name>A0ABS3J6V8_9HYPH</name>
<keyword evidence="2" id="KW-1185">Reference proteome</keyword>
<dbReference type="EMBL" id="JAFMPY010000021">
    <property type="protein sequence ID" value="MBO0905403.1"/>
    <property type="molecule type" value="Genomic_DNA"/>
</dbReference>